<dbReference type="EMBL" id="BNCJ01000002">
    <property type="protein sequence ID" value="GHF41355.1"/>
    <property type="molecule type" value="Genomic_DNA"/>
</dbReference>
<name>A0A8J3GVW8_9RHOB</name>
<reference evidence="1" key="1">
    <citation type="journal article" date="2014" name="Int. J. Syst. Evol. Microbiol.">
        <title>Complete genome sequence of Corynebacterium casei LMG S-19264T (=DSM 44701T), isolated from a smear-ripened cheese.</title>
        <authorList>
            <consortium name="US DOE Joint Genome Institute (JGI-PGF)"/>
            <person name="Walter F."/>
            <person name="Albersmeier A."/>
            <person name="Kalinowski J."/>
            <person name="Ruckert C."/>
        </authorList>
    </citation>
    <scope>NUCLEOTIDE SEQUENCE</scope>
    <source>
        <strain evidence="1">KCTC 42650</strain>
    </source>
</reference>
<comment type="caution">
    <text evidence="1">The sequence shown here is derived from an EMBL/GenBank/DDBJ whole genome shotgun (WGS) entry which is preliminary data.</text>
</comment>
<evidence type="ECO:0000313" key="1">
    <source>
        <dbReference type="EMBL" id="GHF41355.1"/>
    </source>
</evidence>
<sequence>MLGILAHTFLTATRHDTQRLRPLPPRKWRWLPGGHWWLERPRGHRHDL</sequence>
<dbReference type="RefSeq" id="WP_189679051.1">
    <property type="nucleotide sequence ID" value="NZ_BNCJ01000002.1"/>
</dbReference>
<dbReference type="Proteomes" id="UP000626220">
    <property type="component" value="Unassembled WGS sequence"/>
</dbReference>
<accession>A0A8J3GVW8</accession>
<gene>
    <name evidence="1" type="ORF">GCM10017056_11200</name>
</gene>
<organism evidence="1 2">
    <name type="scientific">Seohaeicola zhoushanensis</name>
    <dbReference type="NCBI Taxonomy" id="1569283"/>
    <lineage>
        <taxon>Bacteria</taxon>
        <taxon>Pseudomonadati</taxon>
        <taxon>Pseudomonadota</taxon>
        <taxon>Alphaproteobacteria</taxon>
        <taxon>Rhodobacterales</taxon>
        <taxon>Roseobacteraceae</taxon>
        <taxon>Seohaeicola</taxon>
    </lineage>
</organism>
<keyword evidence="2" id="KW-1185">Reference proteome</keyword>
<protein>
    <submittedName>
        <fullName evidence="1">Uncharacterized protein</fullName>
    </submittedName>
</protein>
<reference evidence="1" key="2">
    <citation type="submission" date="2020-09" db="EMBL/GenBank/DDBJ databases">
        <authorList>
            <person name="Sun Q."/>
            <person name="Kim S."/>
        </authorList>
    </citation>
    <scope>NUCLEOTIDE SEQUENCE</scope>
    <source>
        <strain evidence="1">KCTC 42650</strain>
    </source>
</reference>
<dbReference type="AlphaFoldDB" id="A0A8J3GVW8"/>
<evidence type="ECO:0000313" key="2">
    <source>
        <dbReference type="Proteomes" id="UP000626220"/>
    </source>
</evidence>
<proteinExistence type="predicted"/>